<dbReference type="KEGG" id="rfo:REIFOR_01614"/>
<dbReference type="EMBL" id="CP011797">
    <property type="protein sequence ID" value="ATX76759.1"/>
    <property type="molecule type" value="Genomic_DNA"/>
</dbReference>
<name>A0A2K8KRQ8_9GAMM</name>
<dbReference type="InterPro" id="IPR003594">
    <property type="entry name" value="HATPase_dom"/>
</dbReference>
<accession>A0A2K8KRQ8</accession>
<organism evidence="7 8">
    <name type="scientific">Reinekea forsetii</name>
    <dbReference type="NCBI Taxonomy" id="1336806"/>
    <lineage>
        <taxon>Bacteria</taxon>
        <taxon>Pseudomonadati</taxon>
        <taxon>Pseudomonadota</taxon>
        <taxon>Gammaproteobacteria</taxon>
        <taxon>Oceanospirillales</taxon>
        <taxon>Saccharospirillaceae</taxon>
        <taxon>Reinekea</taxon>
    </lineage>
</organism>
<dbReference type="SUPFAM" id="SSF55874">
    <property type="entry name" value="ATPase domain of HSP90 chaperone/DNA topoisomerase II/histidine kinase"/>
    <property type="match status" value="1"/>
</dbReference>
<dbReference type="InterPro" id="IPR036890">
    <property type="entry name" value="HATPase_C_sf"/>
</dbReference>
<dbReference type="PANTHER" id="PTHR24421">
    <property type="entry name" value="NITRATE/NITRITE SENSOR PROTEIN NARX-RELATED"/>
    <property type="match status" value="1"/>
</dbReference>
<dbReference type="InterPro" id="IPR050482">
    <property type="entry name" value="Sensor_HK_TwoCompSys"/>
</dbReference>
<keyword evidence="2 7" id="KW-0418">Kinase</keyword>
<proteinExistence type="predicted"/>
<evidence type="ECO:0000256" key="4">
    <source>
        <dbReference type="SAM" id="Phobius"/>
    </source>
</evidence>
<evidence type="ECO:0000259" key="6">
    <source>
        <dbReference type="Pfam" id="PF07730"/>
    </source>
</evidence>
<dbReference type="AlphaFoldDB" id="A0A2K8KRQ8"/>
<dbReference type="GO" id="GO:0046983">
    <property type="term" value="F:protein dimerization activity"/>
    <property type="evidence" value="ECO:0007669"/>
    <property type="project" value="InterPro"/>
</dbReference>
<dbReference type="GO" id="GO:0016020">
    <property type="term" value="C:membrane"/>
    <property type="evidence" value="ECO:0007669"/>
    <property type="project" value="InterPro"/>
</dbReference>
<dbReference type="PANTHER" id="PTHR24421:SF59">
    <property type="entry name" value="OXYGEN SENSOR HISTIDINE KINASE NREB"/>
    <property type="match status" value="1"/>
</dbReference>
<sequence>MRKIVDSVYQNSLAQNVEGMTGYLAWAIVCYLTLSSEPADTLAGQLKLLTIVLCLLLFILGFYFTTREQPFKRMDSRIRQLSVVGQLIAILLIRTLTNSGVVSILAVALAAQLPIRFNHLPALMGALALIAIDYFYNAFYWQTPDALVWTALGGAFNLFAFRMSQRVIQEQEARDEITMLNRELIATQALLQESTKQSERLRISRDLHDGLGHHLTALILKLQYLTYTTEGENKAHVVEAHWVAKQLLTDVRETVHEMREGSNIGLKDALDALVAQIPRLKIDLVVAPNFKLNDAKTAETLFRCVQEAITNTLKHGNASEMHISLAQQPHQVELAVKDNGHCQLSIHEGNGLKGMRERIEKLRGHIDINTARGFGLNIRIPTMEAL</sequence>
<feature type="transmembrane region" description="Helical" evidence="4">
    <location>
        <begin position="12"/>
        <end position="34"/>
    </location>
</feature>
<keyword evidence="4" id="KW-1133">Transmembrane helix</keyword>
<dbReference type="Pfam" id="PF02518">
    <property type="entry name" value="HATPase_c"/>
    <property type="match status" value="1"/>
</dbReference>
<dbReference type="Pfam" id="PF07730">
    <property type="entry name" value="HisKA_3"/>
    <property type="match status" value="1"/>
</dbReference>
<dbReference type="RefSeq" id="WP_145980264.1">
    <property type="nucleotide sequence ID" value="NZ_CP011797.1"/>
</dbReference>
<dbReference type="GO" id="GO:0000155">
    <property type="term" value="F:phosphorelay sensor kinase activity"/>
    <property type="evidence" value="ECO:0007669"/>
    <property type="project" value="InterPro"/>
</dbReference>
<feature type="transmembrane region" description="Helical" evidence="4">
    <location>
        <begin position="46"/>
        <end position="64"/>
    </location>
</feature>
<evidence type="ECO:0000313" key="7">
    <source>
        <dbReference type="EMBL" id="ATX76759.1"/>
    </source>
</evidence>
<feature type="transmembrane region" description="Helical" evidence="4">
    <location>
        <begin position="122"/>
        <end position="140"/>
    </location>
</feature>
<evidence type="ECO:0000259" key="5">
    <source>
        <dbReference type="Pfam" id="PF02518"/>
    </source>
</evidence>
<evidence type="ECO:0000256" key="1">
    <source>
        <dbReference type="ARBA" id="ARBA00022679"/>
    </source>
</evidence>
<feature type="domain" description="Histidine kinase/HSP90-like ATPase" evidence="5">
    <location>
        <begin position="299"/>
        <end position="379"/>
    </location>
</feature>
<keyword evidence="4" id="KW-0472">Membrane</keyword>
<evidence type="ECO:0000313" key="8">
    <source>
        <dbReference type="Proteomes" id="UP000229757"/>
    </source>
</evidence>
<dbReference type="CDD" id="cd16917">
    <property type="entry name" value="HATPase_UhpB-NarQ-NarX-like"/>
    <property type="match status" value="1"/>
</dbReference>
<evidence type="ECO:0000256" key="3">
    <source>
        <dbReference type="ARBA" id="ARBA00023012"/>
    </source>
</evidence>
<gene>
    <name evidence="7" type="ORF">REIFOR_01614</name>
</gene>
<protein>
    <submittedName>
        <fullName evidence="7">Two-component system sensor histidine kinase</fullName>
    </submittedName>
</protein>
<keyword evidence="8" id="KW-1185">Reference proteome</keyword>
<keyword evidence="3" id="KW-0902">Two-component regulatory system</keyword>
<reference evidence="7 8" key="1">
    <citation type="journal article" date="2017" name="Environ. Microbiol.">
        <title>Genomic and physiological analyses of 'Reinekea forsetii' reveal a versatile opportunistic lifestyle during spring algae blooms.</title>
        <authorList>
            <person name="Avci B."/>
            <person name="Hahnke R.L."/>
            <person name="Chafee M."/>
            <person name="Fischer T."/>
            <person name="Gruber-Vodicka H."/>
            <person name="Tegetmeyer H.E."/>
            <person name="Harder J."/>
            <person name="Fuchs B.M."/>
            <person name="Amann R.I."/>
            <person name="Teeling H."/>
        </authorList>
    </citation>
    <scope>NUCLEOTIDE SEQUENCE [LARGE SCALE GENOMIC DNA]</scope>
    <source>
        <strain evidence="7 8">Hel1_31_D35</strain>
    </source>
</reference>
<dbReference type="InterPro" id="IPR011712">
    <property type="entry name" value="Sig_transdc_His_kin_sub3_dim/P"/>
</dbReference>
<dbReference type="Gene3D" id="3.30.565.10">
    <property type="entry name" value="Histidine kinase-like ATPase, C-terminal domain"/>
    <property type="match status" value="1"/>
</dbReference>
<dbReference type="Proteomes" id="UP000229757">
    <property type="component" value="Chromosome"/>
</dbReference>
<dbReference type="OrthoDB" id="9797605at2"/>
<dbReference type="Gene3D" id="1.20.5.1930">
    <property type="match status" value="1"/>
</dbReference>
<feature type="domain" description="Signal transduction histidine kinase subgroup 3 dimerisation and phosphoacceptor" evidence="6">
    <location>
        <begin position="199"/>
        <end position="261"/>
    </location>
</feature>
<feature type="transmembrane region" description="Helical" evidence="4">
    <location>
        <begin position="84"/>
        <end position="110"/>
    </location>
</feature>
<evidence type="ECO:0000256" key="2">
    <source>
        <dbReference type="ARBA" id="ARBA00022777"/>
    </source>
</evidence>
<keyword evidence="4" id="KW-0812">Transmembrane</keyword>
<keyword evidence="1" id="KW-0808">Transferase</keyword>